<feature type="repeat" description="TPR" evidence="2">
    <location>
        <begin position="409"/>
        <end position="442"/>
    </location>
</feature>
<dbReference type="Pfam" id="PF13432">
    <property type="entry name" value="TPR_16"/>
    <property type="match status" value="1"/>
</dbReference>
<feature type="repeat" description="TPR" evidence="2">
    <location>
        <begin position="443"/>
        <end position="476"/>
    </location>
</feature>
<sequence length="572" mass="61587">MTGSDDILAPPGNTLRFRFDRFVLDLERGSLVDDSAEVMLRPKAFAVLRHLVTHSHRLVSKDELFAVAWPDVLVTDDALVQVMGELRRALGDDGPRLIRTVPRRGYRLEADVIAEGPAPAPTAAPAFPRPSQAAAAAPDQAAPRQSRRALVAGALPAGLAFAAAWALWPPSPGRSPGTTHHDAARPVVAILPFTGQGEDGAPIHLSDGITQDLIAALGRFSALTVMSWNAVLPWHGRPAPPADVATRLGVRYQVEGSVRIAAGRVRIAARLVNAGGRVLWAGQFDDAMAGLFALEDRVTTEIAGALAIRVTQAEQRRVNAKPPESLDAYDHVLRARPALQNPSRAGLAEARTLLRRATEADPGYPAAYAALAEADYVAVSWGWAEMPAAALARAEALAARALRLNDTELRARVVLGRIHLAQDRYEQARAEMERAVASNPSDAHGLGGLGNALMWLGQPEAAIEALERAQRIDPDLSAMDRFALGLAYYLVRRYDAAIDQGVANIRSSPDSVFNHVLLAAAYRQAGREPDAAQAELAIRRVYPAFDAEVFGSKLRRAEDLEHLQAGLRRPAR</sequence>
<evidence type="ECO:0000256" key="1">
    <source>
        <dbReference type="ARBA" id="ARBA00023125"/>
    </source>
</evidence>
<dbReference type="Gene3D" id="1.25.40.10">
    <property type="entry name" value="Tetratricopeptide repeat domain"/>
    <property type="match status" value="1"/>
</dbReference>
<accession>A0ABM7Y5Q8</accession>
<dbReference type="EMBL" id="AP025637">
    <property type="protein sequence ID" value="BDG73300.1"/>
    <property type="molecule type" value="Genomic_DNA"/>
</dbReference>
<dbReference type="InterPro" id="IPR001867">
    <property type="entry name" value="OmpR/PhoB-type_DNA-bd"/>
</dbReference>
<evidence type="ECO:0000256" key="4">
    <source>
        <dbReference type="SAM" id="MobiDB-lite"/>
    </source>
</evidence>
<dbReference type="Gene3D" id="1.10.10.10">
    <property type="entry name" value="Winged helix-like DNA-binding domain superfamily/Winged helix DNA-binding domain"/>
    <property type="match status" value="1"/>
</dbReference>
<organism evidence="6 7">
    <name type="scientific">Roseomonas fluvialis</name>
    <dbReference type="NCBI Taxonomy" id="1750527"/>
    <lineage>
        <taxon>Bacteria</taxon>
        <taxon>Pseudomonadati</taxon>
        <taxon>Pseudomonadota</taxon>
        <taxon>Alphaproteobacteria</taxon>
        <taxon>Acetobacterales</taxon>
        <taxon>Roseomonadaceae</taxon>
        <taxon>Roseomonas</taxon>
    </lineage>
</organism>
<dbReference type="SMART" id="SM00028">
    <property type="entry name" value="TPR"/>
    <property type="match status" value="3"/>
</dbReference>
<feature type="DNA-binding region" description="OmpR/PhoB-type" evidence="3">
    <location>
        <begin position="12"/>
        <end position="110"/>
    </location>
</feature>
<keyword evidence="2" id="KW-0802">TPR repeat</keyword>
<feature type="region of interest" description="Disordered" evidence="4">
    <location>
        <begin position="117"/>
        <end position="142"/>
    </location>
</feature>
<gene>
    <name evidence="6" type="ORF">Rmf_32290</name>
</gene>
<dbReference type="SMART" id="SM00862">
    <property type="entry name" value="Trans_reg_C"/>
    <property type="match status" value="1"/>
</dbReference>
<name>A0ABM7Y5Q8_9PROT</name>
<protein>
    <recommendedName>
        <fullName evidence="5">OmpR/PhoB-type domain-containing protein</fullName>
    </recommendedName>
</protein>
<dbReference type="Gene3D" id="3.40.50.10070">
    <property type="entry name" value="TolB, N-terminal domain"/>
    <property type="match status" value="1"/>
</dbReference>
<proteinExistence type="predicted"/>
<dbReference type="RefSeq" id="WP_244407529.1">
    <property type="nucleotide sequence ID" value="NZ_AP025637.1"/>
</dbReference>
<evidence type="ECO:0000256" key="2">
    <source>
        <dbReference type="PROSITE-ProRule" id="PRU00339"/>
    </source>
</evidence>
<dbReference type="SUPFAM" id="SSF48452">
    <property type="entry name" value="TPR-like"/>
    <property type="match status" value="1"/>
</dbReference>
<dbReference type="InterPro" id="IPR016032">
    <property type="entry name" value="Sig_transdc_resp-reg_C-effctor"/>
</dbReference>
<dbReference type="Pfam" id="PF00486">
    <property type="entry name" value="Trans_reg_C"/>
    <property type="match status" value="1"/>
</dbReference>
<dbReference type="InterPro" id="IPR011990">
    <property type="entry name" value="TPR-like_helical_dom_sf"/>
</dbReference>
<dbReference type="InterPro" id="IPR019734">
    <property type="entry name" value="TPR_rpt"/>
</dbReference>
<keyword evidence="7" id="KW-1185">Reference proteome</keyword>
<dbReference type="Proteomes" id="UP000831327">
    <property type="component" value="Chromosome"/>
</dbReference>
<evidence type="ECO:0000259" key="5">
    <source>
        <dbReference type="PROSITE" id="PS51755"/>
    </source>
</evidence>
<keyword evidence="1 3" id="KW-0238">DNA-binding</keyword>
<dbReference type="SUPFAM" id="SSF46894">
    <property type="entry name" value="C-terminal effector domain of the bipartite response regulators"/>
    <property type="match status" value="1"/>
</dbReference>
<evidence type="ECO:0000313" key="6">
    <source>
        <dbReference type="EMBL" id="BDG73300.1"/>
    </source>
</evidence>
<dbReference type="InterPro" id="IPR036388">
    <property type="entry name" value="WH-like_DNA-bd_sf"/>
</dbReference>
<dbReference type="PANTHER" id="PTHR12558">
    <property type="entry name" value="CELL DIVISION CYCLE 16,23,27"/>
    <property type="match status" value="1"/>
</dbReference>
<dbReference type="CDD" id="cd00383">
    <property type="entry name" value="trans_reg_C"/>
    <property type="match status" value="1"/>
</dbReference>
<dbReference type="PROSITE" id="PS51755">
    <property type="entry name" value="OMPR_PHOB"/>
    <property type="match status" value="1"/>
</dbReference>
<dbReference type="PANTHER" id="PTHR12558:SF33">
    <property type="entry name" value="BLL7664 PROTEIN"/>
    <property type="match status" value="1"/>
</dbReference>
<reference evidence="6 7" key="1">
    <citation type="journal article" date="2016" name="Microbes Environ.">
        <title>Phylogenetically diverse aerobic anoxygenic phototrophic bacteria isolated from epilithic biofilms in Tama river, Japan.</title>
        <authorList>
            <person name="Hirose S."/>
            <person name="Matsuura K."/>
            <person name="Haruta S."/>
        </authorList>
    </citation>
    <scope>NUCLEOTIDE SEQUENCE [LARGE SCALE GENOMIC DNA]</scope>
    <source>
        <strain evidence="6 7">S08</strain>
    </source>
</reference>
<feature type="domain" description="OmpR/PhoB-type" evidence="5">
    <location>
        <begin position="12"/>
        <end position="110"/>
    </location>
</feature>
<evidence type="ECO:0000256" key="3">
    <source>
        <dbReference type="PROSITE-ProRule" id="PRU01091"/>
    </source>
</evidence>
<evidence type="ECO:0000313" key="7">
    <source>
        <dbReference type="Proteomes" id="UP000831327"/>
    </source>
</evidence>
<dbReference type="PROSITE" id="PS50005">
    <property type="entry name" value="TPR"/>
    <property type="match status" value="2"/>
</dbReference>